<dbReference type="GO" id="GO:0005886">
    <property type="term" value="C:plasma membrane"/>
    <property type="evidence" value="ECO:0007669"/>
    <property type="project" value="UniProtKB-SubCell"/>
</dbReference>
<keyword evidence="4" id="KW-1003">Cell membrane</keyword>
<keyword evidence="6 8" id="KW-1133">Transmembrane helix</keyword>
<dbReference type="eggNOG" id="COG0609">
    <property type="taxonomic scope" value="Bacteria"/>
</dbReference>
<protein>
    <submittedName>
        <fullName evidence="9">ABC transporter, FeCT family, permease protein</fullName>
    </submittedName>
</protein>
<evidence type="ECO:0000256" key="5">
    <source>
        <dbReference type="ARBA" id="ARBA00022692"/>
    </source>
</evidence>
<dbReference type="InterPro" id="IPR037294">
    <property type="entry name" value="ABC_BtuC-like"/>
</dbReference>
<dbReference type="AlphaFoldDB" id="B4W292"/>
<keyword evidence="7 8" id="KW-0472">Membrane</keyword>
<sequence length="139" mass="15152">MRVWRLLPWFLILLPLAWLISRWLDLMALGEDLPRTLGLSLEKARLMSVAIAVGLAATAVATVGTISFVGLLAPHAARLLVGSRHRQLLPIAAILGAILVTLADSLGRIILAPREMPSGLVTALIGAPYFLWLLYRNQK</sequence>
<evidence type="ECO:0000313" key="10">
    <source>
        <dbReference type="Proteomes" id="UP000003835"/>
    </source>
</evidence>
<dbReference type="HOGENOM" id="CLU_013016_9_3_3"/>
<comment type="similarity">
    <text evidence="2">Belongs to the binding-protein-dependent transport system permease family. FecCD subfamily.</text>
</comment>
<dbReference type="PANTHER" id="PTHR30472">
    <property type="entry name" value="FERRIC ENTEROBACTIN TRANSPORT SYSTEM PERMEASE PROTEIN"/>
    <property type="match status" value="1"/>
</dbReference>
<dbReference type="PANTHER" id="PTHR30472:SF37">
    <property type="entry name" value="FE(3+) DICITRATE TRANSPORT SYSTEM PERMEASE PROTEIN FECD-RELATED"/>
    <property type="match status" value="1"/>
</dbReference>
<name>B4W292_9CYAN</name>
<evidence type="ECO:0000256" key="7">
    <source>
        <dbReference type="ARBA" id="ARBA00023136"/>
    </source>
</evidence>
<reference evidence="9 10" key="1">
    <citation type="submission" date="2008-07" db="EMBL/GenBank/DDBJ databases">
        <authorList>
            <person name="Tandeau de Marsac N."/>
            <person name="Ferriera S."/>
            <person name="Johnson J."/>
            <person name="Kravitz S."/>
            <person name="Beeson K."/>
            <person name="Sutton G."/>
            <person name="Rogers Y.-H."/>
            <person name="Friedman R."/>
            <person name="Frazier M."/>
            <person name="Venter J.C."/>
        </authorList>
    </citation>
    <scope>NUCLEOTIDE SEQUENCE [LARGE SCALE GENOMIC DNA]</scope>
    <source>
        <strain evidence="9 10">PCC 7420</strain>
    </source>
</reference>
<organism evidence="9 10">
    <name type="scientific">Coleofasciculus chthonoplastes PCC 7420</name>
    <dbReference type="NCBI Taxonomy" id="118168"/>
    <lineage>
        <taxon>Bacteria</taxon>
        <taxon>Bacillati</taxon>
        <taxon>Cyanobacteriota</taxon>
        <taxon>Cyanophyceae</taxon>
        <taxon>Coleofasciculales</taxon>
        <taxon>Coleofasciculaceae</taxon>
        <taxon>Coleofasciculus</taxon>
    </lineage>
</organism>
<dbReference type="InterPro" id="IPR000522">
    <property type="entry name" value="ABC_transptr_permease_BtuC"/>
</dbReference>
<evidence type="ECO:0000256" key="1">
    <source>
        <dbReference type="ARBA" id="ARBA00004651"/>
    </source>
</evidence>
<keyword evidence="10" id="KW-1185">Reference proteome</keyword>
<evidence type="ECO:0000256" key="4">
    <source>
        <dbReference type="ARBA" id="ARBA00022475"/>
    </source>
</evidence>
<proteinExistence type="inferred from homology"/>
<evidence type="ECO:0000256" key="6">
    <source>
        <dbReference type="ARBA" id="ARBA00022989"/>
    </source>
</evidence>
<evidence type="ECO:0000256" key="3">
    <source>
        <dbReference type="ARBA" id="ARBA00022448"/>
    </source>
</evidence>
<gene>
    <name evidence="9" type="ORF">MC7420_2430</name>
</gene>
<dbReference type="EMBL" id="DS989870">
    <property type="protein sequence ID" value="EDX71764.1"/>
    <property type="molecule type" value="Genomic_DNA"/>
</dbReference>
<feature type="transmembrane region" description="Helical" evidence="8">
    <location>
        <begin position="46"/>
        <end position="76"/>
    </location>
</feature>
<dbReference type="STRING" id="118168.MC7420_2430"/>
<evidence type="ECO:0000256" key="2">
    <source>
        <dbReference type="ARBA" id="ARBA00007935"/>
    </source>
</evidence>
<keyword evidence="5 8" id="KW-0812">Transmembrane</keyword>
<dbReference type="Proteomes" id="UP000003835">
    <property type="component" value="Unassembled WGS sequence"/>
</dbReference>
<evidence type="ECO:0000313" key="9">
    <source>
        <dbReference type="EMBL" id="EDX71764.1"/>
    </source>
</evidence>
<dbReference type="Gene3D" id="1.10.3470.10">
    <property type="entry name" value="ABC transporter involved in vitamin B12 uptake, BtuC"/>
    <property type="match status" value="1"/>
</dbReference>
<dbReference type="SUPFAM" id="SSF81345">
    <property type="entry name" value="ABC transporter involved in vitamin B12 uptake, BtuC"/>
    <property type="match status" value="1"/>
</dbReference>
<evidence type="ECO:0000256" key="8">
    <source>
        <dbReference type="SAM" id="Phobius"/>
    </source>
</evidence>
<feature type="transmembrane region" description="Helical" evidence="8">
    <location>
        <begin position="116"/>
        <end position="135"/>
    </location>
</feature>
<feature type="transmembrane region" description="Helical" evidence="8">
    <location>
        <begin position="88"/>
        <end position="110"/>
    </location>
</feature>
<dbReference type="CDD" id="cd06550">
    <property type="entry name" value="TM_ABC_iron-siderophores_like"/>
    <property type="match status" value="1"/>
</dbReference>
<dbReference type="RefSeq" id="WP_006105473.1">
    <property type="nucleotide sequence ID" value="NZ_DS989870.1"/>
</dbReference>
<dbReference type="GO" id="GO:0033214">
    <property type="term" value="P:siderophore-iron import into cell"/>
    <property type="evidence" value="ECO:0007669"/>
    <property type="project" value="TreeGrafter"/>
</dbReference>
<dbReference type="Pfam" id="PF01032">
    <property type="entry name" value="FecCD"/>
    <property type="match status" value="1"/>
</dbReference>
<keyword evidence="3" id="KW-0813">Transport</keyword>
<dbReference type="OrthoDB" id="9811721at2"/>
<accession>B4W292</accession>
<dbReference type="GO" id="GO:0022857">
    <property type="term" value="F:transmembrane transporter activity"/>
    <property type="evidence" value="ECO:0007669"/>
    <property type="project" value="InterPro"/>
</dbReference>
<comment type="subcellular location">
    <subcellularLocation>
        <location evidence="1">Cell membrane</location>
        <topology evidence="1">Multi-pass membrane protein</topology>
    </subcellularLocation>
</comment>